<protein>
    <submittedName>
        <fullName evidence="1">Unnamed protein product</fullName>
    </submittedName>
</protein>
<proteinExistence type="predicted"/>
<dbReference type="Proteomes" id="UP001165064">
    <property type="component" value="Unassembled WGS sequence"/>
</dbReference>
<keyword evidence="2" id="KW-1185">Reference proteome</keyword>
<evidence type="ECO:0000313" key="2">
    <source>
        <dbReference type="Proteomes" id="UP001165064"/>
    </source>
</evidence>
<accession>A0ACB5T4T4</accession>
<comment type="caution">
    <text evidence="1">The sequence shown here is derived from an EMBL/GenBank/DDBJ whole genome shotgun (WGS) entry which is preliminary data.</text>
</comment>
<name>A0ACB5T4T4_AMBMO</name>
<sequence>MSNKEQEDLTTIQTREAVNKIIQAKLHGAKPTTINTGGGVGGDNSTSTDYIRYTPASITDGDANKKQQRIIKIVDKQQDPMLPSSFKIKKTPRGPPEQASVPVLHEQSKVSPLVLIKG</sequence>
<organism evidence="1 2">
    <name type="scientific">Ambrosiozyma monospora</name>
    <name type="common">Yeast</name>
    <name type="synonym">Endomycopsis monosporus</name>
    <dbReference type="NCBI Taxonomy" id="43982"/>
    <lineage>
        <taxon>Eukaryota</taxon>
        <taxon>Fungi</taxon>
        <taxon>Dikarya</taxon>
        <taxon>Ascomycota</taxon>
        <taxon>Saccharomycotina</taxon>
        <taxon>Pichiomycetes</taxon>
        <taxon>Pichiales</taxon>
        <taxon>Pichiaceae</taxon>
        <taxon>Ambrosiozyma</taxon>
    </lineage>
</organism>
<reference evidence="1" key="1">
    <citation type="submission" date="2023-04" db="EMBL/GenBank/DDBJ databases">
        <title>Ambrosiozyma monospora NBRC 10751.</title>
        <authorList>
            <person name="Ichikawa N."/>
            <person name="Sato H."/>
            <person name="Tonouchi N."/>
        </authorList>
    </citation>
    <scope>NUCLEOTIDE SEQUENCE</scope>
    <source>
        <strain evidence="1">NBRC 10751</strain>
    </source>
</reference>
<dbReference type="EMBL" id="BSXS01003382">
    <property type="protein sequence ID" value="GME81185.1"/>
    <property type="molecule type" value="Genomic_DNA"/>
</dbReference>
<gene>
    <name evidence="1" type="ORF">Amon02_000479900</name>
</gene>
<evidence type="ECO:0000313" key="1">
    <source>
        <dbReference type="EMBL" id="GME81185.1"/>
    </source>
</evidence>